<keyword evidence="3 7" id="KW-0574">Periplasm</keyword>
<dbReference type="PANTHER" id="PTHR47637:SF1">
    <property type="entry name" value="CHAPERONE SURA"/>
    <property type="match status" value="1"/>
</dbReference>
<dbReference type="Proteomes" id="UP000626148">
    <property type="component" value="Unassembled WGS sequence"/>
</dbReference>
<dbReference type="HAMAP" id="MF_01183">
    <property type="entry name" value="Chaperone_SurA"/>
    <property type="match status" value="1"/>
</dbReference>
<dbReference type="GO" id="GO:0042277">
    <property type="term" value="F:peptide binding"/>
    <property type="evidence" value="ECO:0007669"/>
    <property type="project" value="InterPro"/>
</dbReference>
<dbReference type="PANTHER" id="PTHR47637">
    <property type="entry name" value="CHAPERONE SURA"/>
    <property type="match status" value="1"/>
</dbReference>
<feature type="signal peptide" evidence="7">
    <location>
        <begin position="1"/>
        <end position="23"/>
    </location>
</feature>
<organism evidence="9 10">
    <name type="scientific">Saccharospirillum salsuginis</name>
    <dbReference type="NCBI Taxonomy" id="418750"/>
    <lineage>
        <taxon>Bacteria</taxon>
        <taxon>Pseudomonadati</taxon>
        <taxon>Pseudomonadota</taxon>
        <taxon>Gammaproteobacteria</taxon>
        <taxon>Oceanospirillales</taxon>
        <taxon>Saccharospirillaceae</taxon>
        <taxon>Saccharospirillum</taxon>
    </lineage>
</organism>
<keyword evidence="6 7" id="KW-0413">Isomerase</keyword>
<dbReference type="SUPFAM" id="SSF109998">
    <property type="entry name" value="Triger factor/SurA peptide-binding domain-like"/>
    <property type="match status" value="1"/>
</dbReference>
<evidence type="ECO:0000256" key="4">
    <source>
        <dbReference type="ARBA" id="ARBA00023110"/>
    </source>
</evidence>
<dbReference type="InterPro" id="IPR023034">
    <property type="entry name" value="PPIase_SurA"/>
</dbReference>
<evidence type="ECO:0000313" key="9">
    <source>
        <dbReference type="EMBL" id="GGX45395.1"/>
    </source>
</evidence>
<dbReference type="InterPro" id="IPR046357">
    <property type="entry name" value="PPIase_dom_sf"/>
</dbReference>
<evidence type="ECO:0000256" key="6">
    <source>
        <dbReference type="ARBA" id="ARBA00023235"/>
    </source>
</evidence>
<dbReference type="EMBL" id="BMXR01000002">
    <property type="protein sequence ID" value="GGX45395.1"/>
    <property type="molecule type" value="Genomic_DNA"/>
</dbReference>
<dbReference type="GO" id="GO:0003755">
    <property type="term" value="F:peptidyl-prolyl cis-trans isomerase activity"/>
    <property type="evidence" value="ECO:0007669"/>
    <property type="project" value="UniProtKB-UniRule"/>
</dbReference>
<keyword evidence="5 7" id="KW-0143">Chaperone</keyword>
<keyword evidence="4 7" id="KW-0697">Rotamase</keyword>
<dbReference type="GO" id="GO:0050821">
    <property type="term" value="P:protein stabilization"/>
    <property type="evidence" value="ECO:0007669"/>
    <property type="project" value="InterPro"/>
</dbReference>
<proteinExistence type="inferred from homology"/>
<gene>
    <name evidence="7 9" type="primary">surA</name>
    <name evidence="9" type="ORF">GCM10007392_10480</name>
</gene>
<dbReference type="GO" id="GO:0051082">
    <property type="term" value="F:unfolded protein binding"/>
    <property type="evidence" value="ECO:0007669"/>
    <property type="project" value="UniProtKB-UniRule"/>
</dbReference>
<reference evidence="9" key="1">
    <citation type="journal article" date="2014" name="Int. J. Syst. Evol. Microbiol.">
        <title>Complete genome sequence of Corynebacterium casei LMG S-19264T (=DSM 44701T), isolated from a smear-ripened cheese.</title>
        <authorList>
            <consortium name="US DOE Joint Genome Institute (JGI-PGF)"/>
            <person name="Walter F."/>
            <person name="Albersmeier A."/>
            <person name="Kalinowski J."/>
            <person name="Ruckert C."/>
        </authorList>
    </citation>
    <scope>NUCLEOTIDE SEQUENCE</scope>
    <source>
        <strain evidence="9">KCTC 22169</strain>
    </source>
</reference>
<dbReference type="EC" id="5.2.1.8" evidence="7"/>
<dbReference type="AlphaFoldDB" id="A0A918N856"/>
<dbReference type="InterPro" id="IPR050280">
    <property type="entry name" value="OMP_Chaperone_SurA"/>
</dbReference>
<dbReference type="InterPro" id="IPR000297">
    <property type="entry name" value="PPIase_PpiC"/>
</dbReference>
<comment type="subcellular location">
    <subcellularLocation>
        <location evidence="7">Periplasm</location>
    </subcellularLocation>
    <text evidence="7">Is capable of associating with the outer membrane.</text>
</comment>
<dbReference type="GO" id="GO:0006457">
    <property type="term" value="P:protein folding"/>
    <property type="evidence" value="ECO:0007669"/>
    <property type="project" value="UniProtKB-UniRule"/>
</dbReference>
<evidence type="ECO:0000256" key="2">
    <source>
        <dbReference type="ARBA" id="ARBA00022737"/>
    </source>
</evidence>
<evidence type="ECO:0000259" key="8">
    <source>
        <dbReference type="PROSITE" id="PS50198"/>
    </source>
</evidence>
<dbReference type="GO" id="GO:0043165">
    <property type="term" value="P:Gram-negative-bacterium-type cell outer membrane assembly"/>
    <property type="evidence" value="ECO:0007669"/>
    <property type="project" value="InterPro"/>
</dbReference>
<comment type="caution">
    <text evidence="9">The sequence shown here is derived from an EMBL/GenBank/DDBJ whole genome shotgun (WGS) entry which is preliminary data.</text>
</comment>
<name>A0A918N856_9GAMM</name>
<dbReference type="PROSITE" id="PS50198">
    <property type="entry name" value="PPIC_PPIASE_2"/>
    <property type="match status" value="1"/>
</dbReference>
<keyword evidence="1 7" id="KW-0732">Signal</keyword>
<protein>
    <recommendedName>
        <fullName evidence="7">Chaperone SurA</fullName>
    </recommendedName>
    <alternativeName>
        <fullName evidence="7">Peptidyl-prolyl cis-trans isomerase SurA</fullName>
        <shortName evidence="7">PPIase SurA</shortName>
        <ecNumber evidence="7">5.2.1.8</ecNumber>
    </alternativeName>
    <alternativeName>
        <fullName evidence="7">Rotamase SurA</fullName>
    </alternativeName>
</protein>
<dbReference type="Pfam" id="PF09312">
    <property type="entry name" value="SurA_N"/>
    <property type="match status" value="1"/>
</dbReference>
<evidence type="ECO:0000256" key="3">
    <source>
        <dbReference type="ARBA" id="ARBA00022764"/>
    </source>
</evidence>
<dbReference type="Gene3D" id="3.10.50.40">
    <property type="match status" value="1"/>
</dbReference>
<evidence type="ECO:0000256" key="1">
    <source>
        <dbReference type="ARBA" id="ARBA00022729"/>
    </source>
</evidence>
<comment type="catalytic activity">
    <reaction evidence="7">
        <text>[protein]-peptidylproline (omega=180) = [protein]-peptidylproline (omega=0)</text>
        <dbReference type="Rhea" id="RHEA:16237"/>
        <dbReference type="Rhea" id="RHEA-COMP:10747"/>
        <dbReference type="Rhea" id="RHEA-COMP:10748"/>
        <dbReference type="ChEBI" id="CHEBI:83833"/>
        <dbReference type="ChEBI" id="CHEBI:83834"/>
        <dbReference type="EC" id="5.2.1.8"/>
    </reaction>
</comment>
<dbReference type="GO" id="GO:0030288">
    <property type="term" value="C:outer membrane-bounded periplasmic space"/>
    <property type="evidence" value="ECO:0007669"/>
    <property type="project" value="InterPro"/>
</dbReference>
<dbReference type="Gene3D" id="1.10.4030.10">
    <property type="entry name" value="Porin chaperone SurA, peptide-binding domain"/>
    <property type="match status" value="1"/>
</dbReference>
<comment type="function">
    <text evidence="7">Chaperone involved in the correct folding and assembly of outer membrane proteins. Recognizes specific patterns of aromatic residues and the orientation of their side chains, which are found more frequently in integral outer membrane proteins. May act in both early periplasmic and late outer membrane-associated steps of protein maturation.</text>
</comment>
<keyword evidence="10" id="KW-1185">Reference proteome</keyword>
<comment type="domain">
    <text evidence="7">The PPIase activity resides only in the second parvulin domain. The N-terminal region and the C-terminal tail are necessary and sufficient for the chaperone activity of SurA. The PPIase activity is dispensable for SurA to function as a chaperone. The N-terminal region and the C-terminal tail are also required for porin recognition.</text>
</comment>
<dbReference type="InterPro" id="IPR015391">
    <property type="entry name" value="SurA_N"/>
</dbReference>
<evidence type="ECO:0000313" key="10">
    <source>
        <dbReference type="Proteomes" id="UP000626148"/>
    </source>
</evidence>
<accession>A0A918N856</accession>
<evidence type="ECO:0000256" key="5">
    <source>
        <dbReference type="ARBA" id="ARBA00023186"/>
    </source>
</evidence>
<keyword evidence="2 7" id="KW-0677">Repeat</keyword>
<reference evidence="9" key="2">
    <citation type="submission" date="2020-09" db="EMBL/GenBank/DDBJ databases">
        <authorList>
            <person name="Sun Q."/>
            <person name="Kim S."/>
        </authorList>
    </citation>
    <scope>NUCLEOTIDE SEQUENCE</scope>
    <source>
        <strain evidence="9">KCTC 22169</strain>
    </source>
</reference>
<evidence type="ECO:0000256" key="7">
    <source>
        <dbReference type="HAMAP-Rule" id="MF_01183"/>
    </source>
</evidence>
<dbReference type="RefSeq" id="WP_189607436.1">
    <property type="nucleotide sequence ID" value="NZ_BMXR01000002.1"/>
</dbReference>
<dbReference type="InterPro" id="IPR027304">
    <property type="entry name" value="Trigger_fact/SurA_dom_sf"/>
</dbReference>
<feature type="chain" id="PRO_5038203298" description="Chaperone SurA" evidence="7">
    <location>
        <begin position="24"/>
        <end position="406"/>
    </location>
</feature>
<feature type="domain" description="PpiC" evidence="8">
    <location>
        <begin position="262"/>
        <end position="361"/>
    </location>
</feature>
<dbReference type="Pfam" id="PF00639">
    <property type="entry name" value="Rotamase"/>
    <property type="match status" value="1"/>
</dbReference>
<sequence length="406" mass="46263" precursor="true">MRILRTCAITLGLAFATVIQTQAAELLDRIVAVANEDVVTARELSQRLQQIRRQYQSNPQVLPPDEVLREQVLDALIQERLQLQLAEQMNLNITDSQVNDAVRRLAQQQNMSIEQFVTAVQQSGQDYQTVREQIRQELTISQVRRQHVGRSINVTEGEVERYLKTLAGQSLQEAEFELVYRRFSVDERAEAEALKAELDAGADLSREPEARNLGLRTVDNLPSVFRTVVPVLELGEAVLIEQGDALHMAQLVDKKERKAVQVTQYKVRHILVKPDVLLNEQQTQALLDDLRNQIQTGASMAELANQFTDDLSSKGDGGDLGWRQPDEFVSAFARMVREIPEGEVSPVFESQFGFHILRVEGERTQDVGLDVLRQQVRQTLSERKYEESLQRWLVELRAQSFVEVRL</sequence>
<dbReference type="SUPFAM" id="SSF54534">
    <property type="entry name" value="FKBP-like"/>
    <property type="match status" value="1"/>
</dbReference>